<dbReference type="SUPFAM" id="SSF50969">
    <property type="entry name" value="YVTN repeat-like/Quinoprotein amine dehydrogenase"/>
    <property type="match status" value="1"/>
</dbReference>
<dbReference type="Proteomes" id="UP000006671">
    <property type="component" value="Unassembled WGS sequence"/>
</dbReference>
<dbReference type="InterPro" id="IPR011044">
    <property type="entry name" value="Quino_amine_DH_bsu"/>
</dbReference>
<dbReference type="RefSeq" id="XP_002678267.1">
    <property type="nucleotide sequence ID" value="XM_002678221.1"/>
</dbReference>
<protein>
    <submittedName>
        <fullName evidence="1">Predicted protein</fullName>
    </submittedName>
</protein>
<dbReference type="KEGG" id="ngr:NAEGRDRAFT_48274"/>
<dbReference type="AlphaFoldDB" id="D2VBT6"/>
<keyword evidence="2" id="KW-1185">Reference proteome</keyword>
<dbReference type="InParanoid" id="D2VBT6"/>
<reference evidence="1 2" key="1">
    <citation type="journal article" date="2010" name="Cell">
        <title>The genome of Naegleria gruberi illuminates early eukaryotic versatility.</title>
        <authorList>
            <person name="Fritz-Laylin L.K."/>
            <person name="Prochnik S.E."/>
            <person name="Ginger M.L."/>
            <person name="Dacks J.B."/>
            <person name="Carpenter M.L."/>
            <person name="Field M.C."/>
            <person name="Kuo A."/>
            <person name="Paredez A."/>
            <person name="Chapman J."/>
            <person name="Pham J."/>
            <person name="Shu S."/>
            <person name="Neupane R."/>
            <person name="Cipriano M."/>
            <person name="Mancuso J."/>
            <person name="Tu H."/>
            <person name="Salamov A."/>
            <person name="Lindquist E."/>
            <person name="Shapiro H."/>
            <person name="Lucas S."/>
            <person name="Grigoriev I.V."/>
            <person name="Cande W.Z."/>
            <person name="Fulton C."/>
            <person name="Rokhsar D.S."/>
            <person name="Dawson S.C."/>
        </authorList>
    </citation>
    <scope>NUCLEOTIDE SEQUENCE [LARGE SCALE GENOMIC DNA]</scope>
    <source>
        <strain evidence="1 2">NEG-M</strain>
    </source>
</reference>
<sequence length="311" mass="35501">MSLMNQDGDCCCTVDLIDFSSGGCNSESYQDPMIGMLKQKFRSPKRIAFSNKFEQFKSIELEGDDVFDVRISRSCSLIIAVNNNCFVFIDYETLEIKRQVETEEECMYFELEEDYDYCGNDALLINYNRSVSKYDLKQFITEGESCKPIWTYCTGIVTSQPVSVMILDGKKVVVFNEDSCMAFLDTKIGTKLIEYTIKLEGSISGCIEPDRRKPNTLYLFVKEMMRFEYENGNWKSTSFTTDHSNIDGLCMDRVSGVLYFSGYCETKWSISAYTTSGTFIGTHYVICGGFCIDERTGLMYMAESNKISIVK</sequence>
<evidence type="ECO:0000313" key="2">
    <source>
        <dbReference type="Proteomes" id="UP000006671"/>
    </source>
</evidence>
<accession>D2VBT6</accession>
<organism evidence="2">
    <name type="scientific">Naegleria gruberi</name>
    <name type="common">Amoeba</name>
    <dbReference type="NCBI Taxonomy" id="5762"/>
    <lineage>
        <taxon>Eukaryota</taxon>
        <taxon>Discoba</taxon>
        <taxon>Heterolobosea</taxon>
        <taxon>Tetramitia</taxon>
        <taxon>Eutetramitia</taxon>
        <taxon>Vahlkampfiidae</taxon>
        <taxon>Naegleria</taxon>
    </lineage>
</organism>
<gene>
    <name evidence="1" type="ORF">NAEGRDRAFT_48274</name>
</gene>
<name>D2VBT6_NAEGR</name>
<evidence type="ECO:0000313" key="1">
    <source>
        <dbReference type="EMBL" id="EFC45523.1"/>
    </source>
</evidence>
<dbReference type="VEuPathDB" id="AmoebaDB:NAEGRDRAFT_48274"/>
<proteinExistence type="predicted"/>
<dbReference type="GeneID" id="8857495"/>
<dbReference type="EMBL" id="GG738862">
    <property type="protein sequence ID" value="EFC45523.1"/>
    <property type="molecule type" value="Genomic_DNA"/>
</dbReference>